<evidence type="ECO:0000313" key="6">
    <source>
        <dbReference type="Proteomes" id="UP000078555"/>
    </source>
</evidence>
<gene>
    <name evidence="3" type="ORF">POVWA1_007830</name>
    <name evidence="4" type="ORF">POVWA2_095420</name>
</gene>
<dbReference type="Gene3D" id="3.40.50.1820">
    <property type="entry name" value="alpha/beta hydrolase"/>
    <property type="match status" value="1"/>
</dbReference>
<dbReference type="InterPro" id="IPR051044">
    <property type="entry name" value="MAG_DAG_Lipase"/>
</dbReference>
<evidence type="ECO:0000313" key="4">
    <source>
        <dbReference type="EMBL" id="SBT59365.1"/>
    </source>
</evidence>
<keyword evidence="1" id="KW-0472">Membrane</keyword>
<dbReference type="InterPro" id="IPR006494">
    <property type="entry name" value="PST_A"/>
</dbReference>
<dbReference type="InterPro" id="IPR022742">
    <property type="entry name" value="Hydrolase_4"/>
</dbReference>
<organism evidence="3 6">
    <name type="scientific">Plasmodium ovale wallikeri</name>
    <dbReference type="NCBI Taxonomy" id="864142"/>
    <lineage>
        <taxon>Eukaryota</taxon>
        <taxon>Sar</taxon>
        <taxon>Alveolata</taxon>
        <taxon>Apicomplexa</taxon>
        <taxon>Aconoidasida</taxon>
        <taxon>Haemosporida</taxon>
        <taxon>Plasmodiidae</taxon>
        <taxon>Plasmodium</taxon>
        <taxon>Plasmodium (Plasmodium)</taxon>
    </lineage>
</organism>
<dbReference type="SUPFAM" id="SSF53474">
    <property type="entry name" value="alpha/beta-Hydrolases"/>
    <property type="match status" value="1"/>
</dbReference>
<feature type="domain" description="Serine aminopeptidase S33" evidence="2">
    <location>
        <begin position="89"/>
        <end position="218"/>
    </location>
</feature>
<dbReference type="EMBL" id="FLRD01000022">
    <property type="protein sequence ID" value="SBT31580.1"/>
    <property type="molecule type" value="Genomic_DNA"/>
</dbReference>
<dbReference type="Proteomes" id="UP000078550">
    <property type="component" value="Unassembled WGS sequence"/>
</dbReference>
<dbReference type="PANTHER" id="PTHR11614">
    <property type="entry name" value="PHOSPHOLIPASE-RELATED"/>
    <property type="match status" value="1"/>
</dbReference>
<accession>A0A1A8YJ69</accession>
<evidence type="ECO:0000259" key="2">
    <source>
        <dbReference type="Pfam" id="PF12146"/>
    </source>
</evidence>
<proteinExistence type="predicted"/>
<dbReference type="Pfam" id="PF12146">
    <property type="entry name" value="Hydrolase_4"/>
    <property type="match status" value="1"/>
</dbReference>
<dbReference type="NCBIfam" id="TIGR01607">
    <property type="entry name" value="PST-A"/>
    <property type="match status" value="1"/>
</dbReference>
<dbReference type="InterPro" id="IPR029058">
    <property type="entry name" value="AB_hydrolase_fold"/>
</dbReference>
<dbReference type="AlphaFoldDB" id="A0A1A8YJ69"/>
<protein>
    <submittedName>
        <fullName evidence="3">Lysophospholipase, putative</fullName>
    </submittedName>
</protein>
<keyword evidence="6" id="KW-1185">Reference proteome</keyword>
<name>A0A1A8YJ69_PLAOA</name>
<keyword evidence="1" id="KW-1133">Transmembrane helix</keyword>
<evidence type="ECO:0000313" key="3">
    <source>
        <dbReference type="EMBL" id="SBT31580.1"/>
    </source>
</evidence>
<evidence type="ECO:0000256" key="1">
    <source>
        <dbReference type="SAM" id="Phobius"/>
    </source>
</evidence>
<reference evidence="3" key="1">
    <citation type="submission" date="2016-05" db="EMBL/GenBank/DDBJ databases">
        <authorList>
            <person name="Lavstsen T."/>
            <person name="Jespersen J.S."/>
        </authorList>
    </citation>
    <scope>NUCLEOTIDE SEQUENCE [LARGE SCALE GENOMIC DNA]</scope>
</reference>
<sequence>MNEIANYNEEEIIETTSTRVDGKPTLDSFFNKDGLLLRVYGWLVKNAIGIILLIHGLNSHARLTFLRHNVEIISKDKAILKDENNYYVYENSLVEHFNKNGYSVYSLDLQGHGQSDGWENLSLNINKFDDLVYDVVQYIRKINENLLRLSDDTSSVTTCEDNLGCKKLLPIYIIGQSMGGNIALRTLEILGKTRDNDNKINIKGCISLSSMISFHKIASPGSYKHKFLYLPSVRIVSGAFPTSRPIIEIPFRMYPYLNDVANFDKLRFKQGITLKY</sequence>
<dbReference type="Proteomes" id="UP000078555">
    <property type="component" value="Unassembled WGS sequence"/>
</dbReference>
<dbReference type="EMBL" id="FLRE01003246">
    <property type="protein sequence ID" value="SBT59365.1"/>
    <property type="molecule type" value="Genomic_DNA"/>
</dbReference>
<keyword evidence="1" id="KW-0812">Transmembrane</keyword>
<feature type="transmembrane region" description="Helical" evidence="1">
    <location>
        <begin position="39"/>
        <end position="57"/>
    </location>
</feature>
<evidence type="ECO:0000313" key="5">
    <source>
        <dbReference type="Proteomes" id="UP000078550"/>
    </source>
</evidence>
<reference evidence="5 6" key="2">
    <citation type="submission" date="2016-05" db="EMBL/GenBank/DDBJ databases">
        <authorList>
            <person name="Naeem Raeece"/>
        </authorList>
    </citation>
    <scope>NUCLEOTIDE SEQUENCE [LARGE SCALE GENOMIC DNA]</scope>
</reference>